<name>A0ACB7S3H9_HYAAI</name>
<accession>A0ACB7S3H9</accession>
<evidence type="ECO:0000313" key="2">
    <source>
        <dbReference type="Proteomes" id="UP000821845"/>
    </source>
</evidence>
<proteinExistence type="predicted"/>
<sequence>MRLDEYSVTSECSYVVANYLAWRVVELMGPLTVERMRRCKFRFDRYRYSQFELPPLSRECYAHTARYMKFAVAKILYDQVQGQTMDRHRKIRIIAEEVKDAFAVWLDLATWMTDSNKKLAAFKLRDVKVNPGSPEWVMSESELDDYYSRVGGVTASSGSYIPVPRKLYESINFGALGSIIAYYLTLGFGAYGSMYNHKGVLDDWWSGTTRRQYGAETVCFKKQVEWFTNPFTGEEINGTVNQDELVADNAAVKEAFKTMCEKIRSRAFYYDLHPKKLVPNHHRTNLALMNFDRFAVAFDCPLGSPMNPELKCDVY</sequence>
<evidence type="ECO:0000313" key="1">
    <source>
        <dbReference type="EMBL" id="KAH6928439.1"/>
    </source>
</evidence>
<keyword evidence="2" id="KW-1185">Reference proteome</keyword>
<protein>
    <submittedName>
        <fullName evidence="1">Uncharacterized protein</fullName>
    </submittedName>
</protein>
<reference evidence="1" key="1">
    <citation type="submission" date="2020-05" db="EMBL/GenBank/DDBJ databases">
        <title>Large-scale comparative analyses of tick genomes elucidate their genetic diversity and vector capacities.</title>
        <authorList>
            <person name="Jia N."/>
            <person name="Wang J."/>
            <person name="Shi W."/>
            <person name="Du L."/>
            <person name="Sun Y."/>
            <person name="Zhan W."/>
            <person name="Jiang J."/>
            <person name="Wang Q."/>
            <person name="Zhang B."/>
            <person name="Ji P."/>
            <person name="Sakyi L.B."/>
            <person name="Cui X."/>
            <person name="Yuan T."/>
            <person name="Jiang B."/>
            <person name="Yang W."/>
            <person name="Lam T.T.-Y."/>
            <person name="Chang Q."/>
            <person name="Ding S."/>
            <person name="Wang X."/>
            <person name="Zhu J."/>
            <person name="Ruan X."/>
            <person name="Zhao L."/>
            <person name="Wei J."/>
            <person name="Que T."/>
            <person name="Du C."/>
            <person name="Cheng J."/>
            <person name="Dai P."/>
            <person name="Han X."/>
            <person name="Huang E."/>
            <person name="Gao Y."/>
            <person name="Liu J."/>
            <person name="Shao H."/>
            <person name="Ye R."/>
            <person name="Li L."/>
            <person name="Wei W."/>
            <person name="Wang X."/>
            <person name="Wang C."/>
            <person name="Yang T."/>
            <person name="Huo Q."/>
            <person name="Li W."/>
            <person name="Guo W."/>
            <person name="Chen H."/>
            <person name="Zhou L."/>
            <person name="Ni X."/>
            <person name="Tian J."/>
            <person name="Zhou Y."/>
            <person name="Sheng Y."/>
            <person name="Liu T."/>
            <person name="Pan Y."/>
            <person name="Xia L."/>
            <person name="Li J."/>
            <person name="Zhao F."/>
            <person name="Cao W."/>
        </authorList>
    </citation>
    <scope>NUCLEOTIDE SEQUENCE</scope>
    <source>
        <strain evidence="1">Hyas-2018</strain>
    </source>
</reference>
<dbReference type="EMBL" id="CM023486">
    <property type="protein sequence ID" value="KAH6928439.1"/>
    <property type="molecule type" value="Genomic_DNA"/>
</dbReference>
<organism evidence="1 2">
    <name type="scientific">Hyalomma asiaticum</name>
    <name type="common">Tick</name>
    <dbReference type="NCBI Taxonomy" id="266040"/>
    <lineage>
        <taxon>Eukaryota</taxon>
        <taxon>Metazoa</taxon>
        <taxon>Ecdysozoa</taxon>
        <taxon>Arthropoda</taxon>
        <taxon>Chelicerata</taxon>
        <taxon>Arachnida</taxon>
        <taxon>Acari</taxon>
        <taxon>Parasitiformes</taxon>
        <taxon>Ixodida</taxon>
        <taxon>Ixodoidea</taxon>
        <taxon>Ixodidae</taxon>
        <taxon>Hyalomminae</taxon>
        <taxon>Hyalomma</taxon>
    </lineage>
</organism>
<comment type="caution">
    <text evidence="1">The sequence shown here is derived from an EMBL/GenBank/DDBJ whole genome shotgun (WGS) entry which is preliminary data.</text>
</comment>
<gene>
    <name evidence="1" type="ORF">HPB50_015968</name>
</gene>
<dbReference type="Proteomes" id="UP000821845">
    <property type="component" value="Chromosome 6"/>
</dbReference>